<comment type="caution">
    <text evidence="2">The sequence shown here is derived from an EMBL/GenBank/DDBJ whole genome shotgun (WGS) entry which is preliminary data.</text>
</comment>
<dbReference type="AlphaFoldDB" id="A0A5B7IJD9"/>
<organism evidence="2 3">
    <name type="scientific">Portunus trituberculatus</name>
    <name type="common">Swimming crab</name>
    <name type="synonym">Neptunus trituberculatus</name>
    <dbReference type="NCBI Taxonomy" id="210409"/>
    <lineage>
        <taxon>Eukaryota</taxon>
        <taxon>Metazoa</taxon>
        <taxon>Ecdysozoa</taxon>
        <taxon>Arthropoda</taxon>
        <taxon>Crustacea</taxon>
        <taxon>Multicrustacea</taxon>
        <taxon>Malacostraca</taxon>
        <taxon>Eumalacostraca</taxon>
        <taxon>Eucarida</taxon>
        <taxon>Decapoda</taxon>
        <taxon>Pleocyemata</taxon>
        <taxon>Brachyura</taxon>
        <taxon>Eubrachyura</taxon>
        <taxon>Portunoidea</taxon>
        <taxon>Portunidae</taxon>
        <taxon>Portuninae</taxon>
        <taxon>Portunus</taxon>
    </lineage>
</organism>
<feature type="compositionally biased region" description="Basic and acidic residues" evidence="1">
    <location>
        <begin position="43"/>
        <end position="52"/>
    </location>
</feature>
<dbReference type="EMBL" id="VSRR010059689">
    <property type="protein sequence ID" value="MPC82403.1"/>
    <property type="molecule type" value="Genomic_DNA"/>
</dbReference>
<gene>
    <name evidence="2" type="ORF">E2C01_077070</name>
</gene>
<feature type="region of interest" description="Disordered" evidence="1">
    <location>
        <begin position="1"/>
        <end position="52"/>
    </location>
</feature>
<accession>A0A5B7IJD9</accession>
<reference evidence="2 3" key="1">
    <citation type="submission" date="2019-05" db="EMBL/GenBank/DDBJ databases">
        <title>Another draft genome of Portunus trituberculatus and its Hox gene families provides insights of decapod evolution.</title>
        <authorList>
            <person name="Jeong J.-H."/>
            <person name="Song I."/>
            <person name="Kim S."/>
            <person name="Choi T."/>
            <person name="Kim D."/>
            <person name="Ryu S."/>
            <person name="Kim W."/>
        </authorList>
    </citation>
    <scope>NUCLEOTIDE SEQUENCE [LARGE SCALE GENOMIC DNA]</scope>
    <source>
        <tissue evidence="2">Muscle</tissue>
    </source>
</reference>
<dbReference type="Proteomes" id="UP000324222">
    <property type="component" value="Unassembled WGS sequence"/>
</dbReference>
<evidence type="ECO:0000256" key="1">
    <source>
        <dbReference type="SAM" id="MobiDB-lite"/>
    </source>
</evidence>
<sequence>MLECSLRLTREKDEEEEEGGGKKKRKELKKRRTFKSKQTRSVDASETRRDTTLKHRTSVCLAAWRIVVKREVGRRERNGNSDEVTEEWE</sequence>
<keyword evidence="3" id="KW-1185">Reference proteome</keyword>
<evidence type="ECO:0000313" key="2">
    <source>
        <dbReference type="EMBL" id="MPC82403.1"/>
    </source>
</evidence>
<evidence type="ECO:0000313" key="3">
    <source>
        <dbReference type="Proteomes" id="UP000324222"/>
    </source>
</evidence>
<proteinExistence type="predicted"/>
<name>A0A5B7IJD9_PORTR</name>
<protein>
    <submittedName>
        <fullName evidence="2">Uncharacterized protein</fullName>
    </submittedName>
</protein>
<feature type="compositionally biased region" description="Basic residues" evidence="1">
    <location>
        <begin position="22"/>
        <end position="38"/>
    </location>
</feature>